<sequence length="123" mass="14920">MANWLESKVLNDKVFKKQPNIREATFRSEAERLLWLFWKKVTELTHHVLTPEDRKNIDLKLLSIKSRIKSIEKKHKSLLIAEMKWIKSEIDTRLEDKQKRNIQQILAWIHYPQNYIDEEKRVA</sequence>
<comment type="caution">
    <text evidence="1">The sequence shown here is derived from an EMBL/GenBank/DDBJ whole genome shotgun (WGS) entry which is preliminary data.</text>
</comment>
<dbReference type="EMBL" id="AMFJ01000602">
    <property type="protein sequence ID" value="EKE27020.1"/>
    <property type="molecule type" value="Genomic_DNA"/>
</dbReference>
<reference evidence="1" key="1">
    <citation type="journal article" date="2012" name="Science">
        <title>Fermentation, hydrogen, and sulfur metabolism in multiple uncultivated bacterial phyla.</title>
        <authorList>
            <person name="Wrighton K.C."/>
            <person name="Thomas B.C."/>
            <person name="Sharon I."/>
            <person name="Miller C.S."/>
            <person name="Castelle C.J."/>
            <person name="VerBerkmoes N.C."/>
            <person name="Wilkins M.J."/>
            <person name="Hettich R.L."/>
            <person name="Lipton M.S."/>
            <person name="Williams K.H."/>
            <person name="Long P.E."/>
            <person name="Banfield J.F."/>
        </authorList>
    </citation>
    <scope>NUCLEOTIDE SEQUENCE [LARGE SCALE GENOMIC DNA]</scope>
</reference>
<gene>
    <name evidence="1" type="ORF">ACD_4C00086G0011</name>
</gene>
<evidence type="ECO:0000313" key="1">
    <source>
        <dbReference type="EMBL" id="EKE27020.1"/>
    </source>
</evidence>
<proteinExistence type="predicted"/>
<dbReference type="AlphaFoldDB" id="K2GUL7"/>
<accession>K2GUL7</accession>
<organism evidence="1">
    <name type="scientific">uncultured bacterium</name>
    <name type="common">gcode 4</name>
    <dbReference type="NCBI Taxonomy" id="1234023"/>
    <lineage>
        <taxon>Bacteria</taxon>
        <taxon>environmental samples</taxon>
    </lineage>
</organism>
<name>K2GUL7_9BACT</name>
<protein>
    <submittedName>
        <fullName evidence="1">Uncharacterized protein</fullName>
    </submittedName>
</protein>